<keyword evidence="1" id="KW-1133">Transmembrane helix</keyword>
<feature type="transmembrane region" description="Helical" evidence="1">
    <location>
        <begin position="125"/>
        <end position="144"/>
    </location>
</feature>
<reference evidence="2" key="1">
    <citation type="journal article" date="2015" name="Nature">
        <title>Complex archaea that bridge the gap between prokaryotes and eukaryotes.</title>
        <authorList>
            <person name="Spang A."/>
            <person name="Saw J.H."/>
            <person name="Jorgensen S.L."/>
            <person name="Zaremba-Niedzwiedzka K."/>
            <person name="Martijn J."/>
            <person name="Lind A.E."/>
            <person name="van Eijk R."/>
            <person name="Schleper C."/>
            <person name="Guy L."/>
            <person name="Ettema T.J."/>
        </authorList>
    </citation>
    <scope>NUCLEOTIDE SEQUENCE</scope>
</reference>
<evidence type="ECO:0000256" key="1">
    <source>
        <dbReference type="SAM" id="Phobius"/>
    </source>
</evidence>
<dbReference type="EMBL" id="LAZR01000014">
    <property type="protein sequence ID" value="KKO06854.1"/>
    <property type="molecule type" value="Genomic_DNA"/>
</dbReference>
<feature type="transmembrane region" description="Helical" evidence="1">
    <location>
        <begin position="83"/>
        <end position="104"/>
    </location>
</feature>
<accession>A0A0F9YQB6</accession>
<name>A0A0F9YQB6_9ZZZZ</name>
<feature type="transmembrane region" description="Helical" evidence="1">
    <location>
        <begin position="150"/>
        <end position="169"/>
    </location>
</feature>
<feature type="transmembrane region" description="Helical" evidence="1">
    <location>
        <begin position="39"/>
        <end position="63"/>
    </location>
</feature>
<comment type="caution">
    <text evidence="2">The sequence shown here is derived from an EMBL/GenBank/DDBJ whole genome shotgun (WGS) entry which is preliminary data.</text>
</comment>
<keyword evidence="1" id="KW-0472">Membrane</keyword>
<organism evidence="2">
    <name type="scientific">marine sediment metagenome</name>
    <dbReference type="NCBI Taxonomy" id="412755"/>
    <lineage>
        <taxon>unclassified sequences</taxon>
        <taxon>metagenomes</taxon>
        <taxon>ecological metagenomes</taxon>
    </lineage>
</organism>
<evidence type="ECO:0000313" key="2">
    <source>
        <dbReference type="EMBL" id="KKO06854.1"/>
    </source>
</evidence>
<dbReference type="AlphaFoldDB" id="A0A0F9YQB6"/>
<feature type="transmembrane region" description="Helical" evidence="1">
    <location>
        <begin position="218"/>
        <end position="238"/>
    </location>
</feature>
<feature type="transmembrane region" description="Helical" evidence="1">
    <location>
        <begin position="6"/>
        <end position="27"/>
    </location>
</feature>
<keyword evidence="1" id="KW-0812">Transmembrane</keyword>
<evidence type="ECO:0008006" key="3">
    <source>
        <dbReference type="Google" id="ProtNLM"/>
    </source>
</evidence>
<proteinExistence type="predicted"/>
<protein>
    <recommendedName>
        <fullName evidence="3">DUF2306 domain-containing protein</fullName>
    </recommendedName>
</protein>
<sequence length="253" mass="27690">MYWLHQSALYLHIVVGVIALIMFWIPVVSKKGARNHKRFGRIFAIVMYTVGWSGVLMASFDLWRPLVTHPVAQSTTAEAQTAISAGIRASATFLLSLSILVLATTRHGWLVIRHKDDRRALRRPAHVALCLALLGAGLTLLVIGGSSGNILMLIFGALETWLAIGFLRYSFKAELAHPREWWVEHLGSLIGSGIGVYTAFFVFGAARLLQPLLESGSFAGLGVVFWVAPGAIGGIAIARLSRKYRRRFSAEPG</sequence>
<feature type="transmembrane region" description="Helical" evidence="1">
    <location>
        <begin position="181"/>
        <end position="206"/>
    </location>
</feature>
<gene>
    <name evidence="2" type="ORF">LCGC14_0060380</name>
</gene>